<evidence type="ECO:0008006" key="9">
    <source>
        <dbReference type="Google" id="ProtNLM"/>
    </source>
</evidence>
<accession>A0A2A6FT38</accession>
<comment type="caution">
    <text evidence="7">The sequence shown here is derived from an EMBL/GenBank/DDBJ whole genome shotgun (WGS) entry which is preliminary data.</text>
</comment>
<dbReference type="PANTHER" id="PTHR28629">
    <property type="entry name" value="TRIOKINASE/FMN CYCLASE"/>
    <property type="match status" value="1"/>
</dbReference>
<proteinExistence type="predicted"/>
<keyword evidence="2" id="KW-0547">Nucleotide-binding</keyword>
<sequence>MTYLRIDPTTFASDAAAGFVAAHGSLVRSVPGGVVRATATQPGQVAVVIGGGSGHYPAFAGLVGPGLAHGAALGEVFASPSAQRVFTVARTVATDAGVLLCYGNYAGDVLNFDDAQRRLIADGIPCRTVRVTDDVSSAPPTERERRRGIAGGLAVFRAAAWAAEQGYSLEEVARFAAYANASTRTIGVAFSGCALPGASAPLFSVPVGRMAVGMGIHGEPGIDEVSVPSAREIAEFFVTRLLAERPEHPSATNERTAVILNGLGSVKSEELFVVYTAVARCLEQAGLTVVEPEVGEFATSFDMAGISLTLVWLNAELEQAWVSPACAPAYRKGVPTLVHEGDQSPTPYTAQPRVPALVREAEAHLPELPVSCGERPGLREDGNVPRSRPVSAVSAVGSAVPLSAGFVSPASVLAGRTAAAALEAIRASIDENVDELGRLDHIAGDGDHGIGMQRGAASAAAAAQAAADADCGVKIVLCRAGEAWADAAGGASGALWGRGLQAMGEHLGTQHSPTPSDVVAAILAARDAVHTMGRAVVGDKTLVDALVPFTDTLAVQVANGASLVDAWHVATQAATAAAVGTADLSPRVGRACLHTTKSLGTPDPGAISLSLAFAAVSRVLVSAEHRRSGSENLPSTQTR</sequence>
<dbReference type="Gene3D" id="3.30.1180.20">
    <property type="entry name" value="Dihydroxyacetone kinase, domain 2"/>
    <property type="match status" value="1"/>
</dbReference>
<keyword evidence="4" id="KW-0067">ATP-binding</keyword>
<evidence type="ECO:0000259" key="5">
    <source>
        <dbReference type="PROSITE" id="PS51480"/>
    </source>
</evidence>
<dbReference type="PROSITE" id="PS51480">
    <property type="entry name" value="DHAL"/>
    <property type="match status" value="1"/>
</dbReference>
<dbReference type="Proteomes" id="UP000219994">
    <property type="component" value="Unassembled WGS sequence"/>
</dbReference>
<protein>
    <recommendedName>
        <fullName evidence="9">D-erythrulose kinase</fullName>
    </recommendedName>
</protein>
<dbReference type="SMART" id="SM01120">
    <property type="entry name" value="Dak2"/>
    <property type="match status" value="1"/>
</dbReference>
<evidence type="ECO:0000256" key="3">
    <source>
        <dbReference type="ARBA" id="ARBA00022777"/>
    </source>
</evidence>
<dbReference type="Gene3D" id="3.40.50.10440">
    <property type="entry name" value="Dihydroxyacetone kinase, domain 1"/>
    <property type="match status" value="1"/>
</dbReference>
<keyword evidence="1" id="KW-0808">Transferase</keyword>
<evidence type="ECO:0000256" key="1">
    <source>
        <dbReference type="ARBA" id="ARBA00022679"/>
    </source>
</evidence>
<evidence type="ECO:0000256" key="4">
    <source>
        <dbReference type="ARBA" id="ARBA00022840"/>
    </source>
</evidence>
<dbReference type="PROSITE" id="PS51481">
    <property type="entry name" value="DHAK"/>
    <property type="match status" value="1"/>
</dbReference>
<feature type="domain" description="DhaL" evidence="5">
    <location>
        <begin position="416"/>
        <end position="618"/>
    </location>
</feature>
<dbReference type="Pfam" id="PF02734">
    <property type="entry name" value="Dak2"/>
    <property type="match status" value="1"/>
</dbReference>
<organism evidence="7 8">
    <name type="scientific">Candidatus Lumbricidiphila eiseniae</name>
    <dbReference type="NCBI Taxonomy" id="1969409"/>
    <lineage>
        <taxon>Bacteria</taxon>
        <taxon>Bacillati</taxon>
        <taxon>Actinomycetota</taxon>
        <taxon>Actinomycetes</taxon>
        <taxon>Micrococcales</taxon>
        <taxon>Microbacteriaceae</taxon>
        <taxon>Candidatus Lumbricidiphila</taxon>
    </lineage>
</organism>
<evidence type="ECO:0000259" key="6">
    <source>
        <dbReference type="PROSITE" id="PS51481"/>
    </source>
</evidence>
<evidence type="ECO:0000313" key="7">
    <source>
        <dbReference type="EMBL" id="PDQ35879.1"/>
    </source>
</evidence>
<dbReference type="Pfam" id="PF02733">
    <property type="entry name" value="Dak1"/>
    <property type="match status" value="1"/>
</dbReference>
<dbReference type="InterPro" id="IPR050861">
    <property type="entry name" value="Dihydroxyacetone_Kinase"/>
</dbReference>
<dbReference type="FunFam" id="1.25.40.340:FF:000002">
    <property type="entry name" value="Dihydroxyacetone kinase, L subunit"/>
    <property type="match status" value="1"/>
</dbReference>
<dbReference type="GO" id="GO:0004371">
    <property type="term" value="F:glycerone kinase activity"/>
    <property type="evidence" value="ECO:0007669"/>
    <property type="project" value="InterPro"/>
</dbReference>
<evidence type="ECO:0000313" key="8">
    <source>
        <dbReference type="Proteomes" id="UP000219994"/>
    </source>
</evidence>
<dbReference type="GO" id="GO:0019563">
    <property type="term" value="P:glycerol catabolic process"/>
    <property type="evidence" value="ECO:0007669"/>
    <property type="project" value="TreeGrafter"/>
</dbReference>
<dbReference type="SUPFAM" id="SSF101473">
    <property type="entry name" value="DhaL-like"/>
    <property type="match status" value="1"/>
</dbReference>
<dbReference type="GO" id="GO:0005524">
    <property type="term" value="F:ATP binding"/>
    <property type="evidence" value="ECO:0007669"/>
    <property type="project" value="UniProtKB-KW"/>
</dbReference>
<reference evidence="8" key="1">
    <citation type="submission" date="2017-03" db="EMBL/GenBank/DDBJ databases">
        <authorList>
            <person name="Lund M.B."/>
        </authorList>
    </citation>
    <scope>NUCLEOTIDE SEQUENCE [LARGE SCALE GENOMIC DNA]</scope>
</reference>
<dbReference type="EMBL" id="NAEP01000025">
    <property type="protein sequence ID" value="PDQ35879.1"/>
    <property type="molecule type" value="Genomic_DNA"/>
</dbReference>
<dbReference type="InterPro" id="IPR004007">
    <property type="entry name" value="DhaL_dom"/>
</dbReference>
<gene>
    <name evidence="7" type="ORF">B5766_03595</name>
</gene>
<name>A0A2A6FT38_9MICO</name>
<dbReference type="GO" id="GO:0005829">
    <property type="term" value="C:cytosol"/>
    <property type="evidence" value="ECO:0007669"/>
    <property type="project" value="TreeGrafter"/>
</dbReference>
<evidence type="ECO:0000256" key="2">
    <source>
        <dbReference type="ARBA" id="ARBA00022741"/>
    </source>
</evidence>
<dbReference type="Gene3D" id="1.25.40.340">
    <property type="match status" value="1"/>
</dbReference>
<dbReference type="InterPro" id="IPR036117">
    <property type="entry name" value="DhaL_dom_sf"/>
</dbReference>
<dbReference type="InterPro" id="IPR004006">
    <property type="entry name" value="DhaK_dom"/>
</dbReference>
<dbReference type="AlphaFoldDB" id="A0A2A6FT38"/>
<dbReference type="PANTHER" id="PTHR28629:SF4">
    <property type="entry name" value="TRIOKINASE_FMN CYCLASE"/>
    <property type="match status" value="1"/>
</dbReference>
<dbReference type="NCBIfam" id="NF011049">
    <property type="entry name" value="PRK14479.1"/>
    <property type="match status" value="1"/>
</dbReference>
<dbReference type="SUPFAM" id="SSF82549">
    <property type="entry name" value="DAK1/DegV-like"/>
    <property type="match status" value="1"/>
</dbReference>
<feature type="domain" description="DhaK" evidence="6">
    <location>
        <begin position="7"/>
        <end position="330"/>
    </location>
</feature>
<keyword evidence="3" id="KW-0418">Kinase</keyword>
<dbReference type="FunFam" id="3.40.50.10440:FF:000001">
    <property type="entry name" value="Dihydroxyacetone kinase, DhaK subunit"/>
    <property type="match status" value="1"/>
</dbReference>